<dbReference type="AlphaFoldDB" id="A0AAW1PX53"/>
<evidence type="ECO:0000256" key="3">
    <source>
        <dbReference type="ARBA" id="ARBA00007317"/>
    </source>
</evidence>
<feature type="domain" description="Lipoyl-binding" evidence="11">
    <location>
        <begin position="75"/>
        <end position="150"/>
    </location>
</feature>
<evidence type="ECO:0000313" key="13">
    <source>
        <dbReference type="EMBL" id="KAK9812622.1"/>
    </source>
</evidence>
<evidence type="ECO:0000256" key="4">
    <source>
        <dbReference type="ARBA" id="ARBA00022679"/>
    </source>
</evidence>
<sequence length="493" mass="52627">MLGRCLRRAQQTVLVSLSRQGLSRKPVSCFARVLAAGDGQYAQSWDGTPWGPGGRAWDRAQRSSFSTTASQGSMLVQFPLAQTGEGIKECELIKWFVKEGDKVDVFDPLCEVQSDKAAVEITSRYAGTIMKLHHEPADLVEVGAVLADIQVEGPAAAAPPSAAPELKPGQASSSPAAWRSPPARTVLASPAVRRLAREGGVDLACLAGSGADGRISKEDVLRHLQQQQPSLSQAHTEVPTDAQHGGLPRFEAVPQERVQPRSPLVPLQGYRRAMVKSMTAAGQVPHFHFCDEVNMGALLHVRTCLQGDLALQGAKLTFLPIMLKAMSMALQDFPGINSSLSPDQTHLLHHASHNIGVAMATPTGLVVPNVKAVEEHTIASLAVELGRLQQLAAAGQLSRHDVTGGTLTVSNIGTLGGTYAAPLVNVPEVAIVALGRVQHLPRFGASGDIQRTAIMPISWGADHRVIDGATLAQFSNAWRCLLEQPERMLLRLC</sequence>
<dbReference type="PROSITE" id="PS00189">
    <property type="entry name" value="LIPOYL"/>
    <property type="match status" value="1"/>
</dbReference>
<keyword evidence="14" id="KW-1185">Reference proteome</keyword>
<feature type="domain" description="Peripheral subunit-binding (PSBD)" evidence="12">
    <location>
        <begin position="187"/>
        <end position="224"/>
    </location>
</feature>
<keyword evidence="6" id="KW-0809">Transit peptide</keyword>
<dbReference type="GO" id="GO:0031405">
    <property type="term" value="F:lipoic acid binding"/>
    <property type="evidence" value="ECO:0007669"/>
    <property type="project" value="TreeGrafter"/>
</dbReference>
<evidence type="ECO:0000259" key="12">
    <source>
        <dbReference type="PROSITE" id="PS51826"/>
    </source>
</evidence>
<evidence type="ECO:0000256" key="6">
    <source>
        <dbReference type="ARBA" id="ARBA00022946"/>
    </source>
</evidence>
<dbReference type="Proteomes" id="UP001489004">
    <property type="component" value="Unassembled WGS sequence"/>
</dbReference>
<dbReference type="InterPro" id="IPR011053">
    <property type="entry name" value="Single_hybrid_motif"/>
</dbReference>
<evidence type="ECO:0000256" key="9">
    <source>
        <dbReference type="RuleBase" id="RU003423"/>
    </source>
</evidence>
<keyword evidence="5 9" id="KW-0450">Lipoyl</keyword>
<dbReference type="SUPFAM" id="SSF51230">
    <property type="entry name" value="Single hybrid motif"/>
    <property type="match status" value="1"/>
</dbReference>
<keyword evidence="4 9" id="KW-0808">Transferase</keyword>
<dbReference type="InterPro" id="IPR050743">
    <property type="entry name" value="2-oxoacid_DH_E2_comp"/>
</dbReference>
<dbReference type="Gene3D" id="3.30.559.10">
    <property type="entry name" value="Chloramphenicol acetyltransferase-like domain"/>
    <property type="match status" value="1"/>
</dbReference>
<evidence type="ECO:0000256" key="10">
    <source>
        <dbReference type="SAM" id="MobiDB-lite"/>
    </source>
</evidence>
<evidence type="ECO:0000256" key="7">
    <source>
        <dbReference type="ARBA" id="ARBA00023128"/>
    </source>
</evidence>
<evidence type="ECO:0000256" key="5">
    <source>
        <dbReference type="ARBA" id="ARBA00022823"/>
    </source>
</evidence>
<reference evidence="13 14" key="1">
    <citation type="journal article" date="2024" name="Nat. Commun.">
        <title>Phylogenomics reveals the evolutionary origins of lichenization in chlorophyte algae.</title>
        <authorList>
            <person name="Puginier C."/>
            <person name="Libourel C."/>
            <person name="Otte J."/>
            <person name="Skaloud P."/>
            <person name="Haon M."/>
            <person name="Grisel S."/>
            <person name="Petersen M."/>
            <person name="Berrin J.G."/>
            <person name="Delaux P.M."/>
            <person name="Dal Grande F."/>
            <person name="Keller J."/>
        </authorList>
    </citation>
    <scope>NUCLEOTIDE SEQUENCE [LARGE SCALE GENOMIC DNA]</scope>
    <source>
        <strain evidence="13 14">SAG 2043</strain>
    </source>
</reference>
<comment type="caution">
    <text evidence="13">The sequence shown here is derived from an EMBL/GenBank/DDBJ whole genome shotgun (WGS) entry which is preliminary data.</text>
</comment>
<dbReference type="SUPFAM" id="SSF52777">
    <property type="entry name" value="CoA-dependent acyltransferases"/>
    <property type="match status" value="1"/>
</dbReference>
<comment type="cofactor">
    <cofactor evidence="1 9">
        <name>(R)-lipoate</name>
        <dbReference type="ChEBI" id="CHEBI:83088"/>
    </cofactor>
</comment>
<dbReference type="FunFam" id="3.30.559.10:FF:000007">
    <property type="entry name" value="Dihydrolipoamide acetyltransferase component of pyruvate dehydrogenase complex"/>
    <property type="match status" value="1"/>
</dbReference>
<accession>A0AAW1PX53</accession>
<dbReference type="InterPro" id="IPR023213">
    <property type="entry name" value="CAT-like_dom_sf"/>
</dbReference>
<dbReference type="EMBL" id="JALJOR010000008">
    <property type="protein sequence ID" value="KAK9812622.1"/>
    <property type="molecule type" value="Genomic_DNA"/>
</dbReference>
<dbReference type="PANTHER" id="PTHR43178:SF14">
    <property type="entry name" value="LIPOAMIDE ACYLTRANSFERASE COMPONENT OF BRANCHED-CHAIN ALPHA-KETO ACID DEHYDROGENASE COMPLEX, MITOCHONDRIAL"/>
    <property type="match status" value="1"/>
</dbReference>
<dbReference type="Pfam" id="PF00364">
    <property type="entry name" value="Biotin_lipoyl"/>
    <property type="match status" value="1"/>
</dbReference>
<dbReference type="GO" id="GO:0005759">
    <property type="term" value="C:mitochondrial matrix"/>
    <property type="evidence" value="ECO:0007669"/>
    <property type="project" value="UniProtKB-SubCell"/>
</dbReference>
<keyword evidence="8 9" id="KW-0012">Acyltransferase</keyword>
<evidence type="ECO:0000256" key="8">
    <source>
        <dbReference type="ARBA" id="ARBA00023315"/>
    </source>
</evidence>
<dbReference type="InterPro" id="IPR000089">
    <property type="entry name" value="Biotin_lipoyl"/>
</dbReference>
<dbReference type="PROSITE" id="PS51826">
    <property type="entry name" value="PSBD"/>
    <property type="match status" value="1"/>
</dbReference>
<dbReference type="InterPro" id="IPR003016">
    <property type="entry name" value="2-oxoA_DH_lipoyl-BS"/>
</dbReference>
<gene>
    <name evidence="13" type="ORF">WJX72_000756</name>
</gene>
<feature type="region of interest" description="Disordered" evidence="10">
    <location>
        <begin position="156"/>
        <end position="182"/>
    </location>
</feature>
<evidence type="ECO:0000313" key="14">
    <source>
        <dbReference type="Proteomes" id="UP001489004"/>
    </source>
</evidence>
<dbReference type="CDD" id="cd06849">
    <property type="entry name" value="lipoyl_domain"/>
    <property type="match status" value="1"/>
</dbReference>
<dbReference type="InterPro" id="IPR001078">
    <property type="entry name" value="2-oxoacid_DH_actylTfrase"/>
</dbReference>
<dbReference type="PANTHER" id="PTHR43178">
    <property type="entry name" value="DIHYDROLIPOAMIDE ACETYLTRANSFERASE COMPONENT OF PYRUVATE DEHYDROGENASE COMPLEX"/>
    <property type="match status" value="1"/>
</dbReference>
<protein>
    <recommendedName>
        <fullName evidence="9">Dihydrolipoamide acetyltransferase component of pyruvate dehydrogenase complex</fullName>
        <ecNumber evidence="9">2.3.1.-</ecNumber>
    </recommendedName>
</protein>
<evidence type="ECO:0000259" key="11">
    <source>
        <dbReference type="PROSITE" id="PS50968"/>
    </source>
</evidence>
<dbReference type="InterPro" id="IPR036625">
    <property type="entry name" value="E3-bd_dom_sf"/>
</dbReference>
<dbReference type="Pfam" id="PF02817">
    <property type="entry name" value="E3_binding"/>
    <property type="match status" value="1"/>
</dbReference>
<proteinExistence type="inferred from homology"/>
<comment type="similarity">
    <text evidence="3 9">Belongs to the 2-oxoacid dehydrogenase family.</text>
</comment>
<dbReference type="PROSITE" id="PS50968">
    <property type="entry name" value="BIOTINYL_LIPOYL"/>
    <property type="match status" value="1"/>
</dbReference>
<dbReference type="EC" id="2.3.1.-" evidence="9"/>
<evidence type="ECO:0000256" key="1">
    <source>
        <dbReference type="ARBA" id="ARBA00001938"/>
    </source>
</evidence>
<dbReference type="Gene3D" id="2.40.50.100">
    <property type="match status" value="1"/>
</dbReference>
<dbReference type="Pfam" id="PF00198">
    <property type="entry name" value="2-oxoacid_dh"/>
    <property type="match status" value="1"/>
</dbReference>
<evidence type="ECO:0000256" key="2">
    <source>
        <dbReference type="ARBA" id="ARBA00004305"/>
    </source>
</evidence>
<dbReference type="SUPFAM" id="SSF47005">
    <property type="entry name" value="Peripheral subunit-binding domain of 2-oxo acid dehydrogenase complex"/>
    <property type="match status" value="1"/>
</dbReference>
<organism evidence="13 14">
    <name type="scientific">[Myrmecia] bisecta</name>
    <dbReference type="NCBI Taxonomy" id="41462"/>
    <lineage>
        <taxon>Eukaryota</taxon>
        <taxon>Viridiplantae</taxon>
        <taxon>Chlorophyta</taxon>
        <taxon>core chlorophytes</taxon>
        <taxon>Trebouxiophyceae</taxon>
        <taxon>Trebouxiales</taxon>
        <taxon>Trebouxiaceae</taxon>
        <taxon>Myrmecia</taxon>
    </lineage>
</organism>
<dbReference type="GO" id="GO:0016407">
    <property type="term" value="F:acetyltransferase activity"/>
    <property type="evidence" value="ECO:0007669"/>
    <property type="project" value="TreeGrafter"/>
</dbReference>
<dbReference type="FunFam" id="2.40.50.100:FF:000013">
    <property type="entry name" value="Dihydrolipoamide acetyltransferase component of pyruvate dehydrogenase complex"/>
    <property type="match status" value="1"/>
</dbReference>
<dbReference type="Gene3D" id="4.10.320.10">
    <property type="entry name" value="E3-binding domain"/>
    <property type="match status" value="1"/>
</dbReference>
<dbReference type="InterPro" id="IPR004167">
    <property type="entry name" value="PSBD"/>
</dbReference>
<name>A0AAW1PX53_9CHLO</name>
<keyword evidence="7" id="KW-0496">Mitochondrion</keyword>
<comment type="subcellular location">
    <subcellularLocation>
        <location evidence="2">Mitochondrion matrix</location>
    </subcellularLocation>
</comment>
<feature type="compositionally biased region" description="Low complexity" evidence="10">
    <location>
        <begin position="171"/>
        <end position="182"/>
    </location>
</feature>